<dbReference type="EMBL" id="MU274906">
    <property type="protein sequence ID" value="KAI0091148.1"/>
    <property type="molecule type" value="Genomic_DNA"/>
</dbReference>
<dbReference type="Proteomes" id="UP001055072">
    <property type="component" value="Unassembled WGS sequence"/>
</dbReference>
<protein>
    <submittedName>
        <fullName evidence="1">Uncharacterized protein</fullName>
    </submittedName>
</protein>
<sequence>MDPQPRRADSGPNEAAVFSRVNHVAFPNDFTVSQQPQSPTIATVYTPGTPGLSPVSDTLVMPNVNAHLTNLKLFRLLQDCLSNANDLTYYVSSANKLVLWMRREQAFYDGAKPFIVHFLELAQTTLCRACRINPTLKHPFHISQCPREADTLLEAYMSLVQAVRNYEYKFVEPDYRSRLAAVFRTVDPIPNRPPPVPIASSSHAIPAPITTQYAPPPSICSPSTPKVASQFTYAGISPSVGSPSTPLYGNTFGNMIPRPVQSTGLTPVVPSLPPTPPIAGPSKPPSRPSSVAQAQLFTPPPPLSTSAPPLGSPSVMSATASTPSPSLSSISTGQPKPKPKSKAKKKLSVFAGAVDFMNSDLEWFAKHKAKDAEVKQEGAVEKIAQLRTREEPKVEEEGQLGKEDALKAMEERGTDSGEKSAEGEMETVSIKKDTREGGTDTPALSARFEASAKDSNAMQQDSEAQVESEMKKDRPAPEGEEPEGTGDEQDHVDEEQMDVVTDDGESDKVEQILVHDIDYECEKLTEQITVGESHEVDDDKGAALQVASSPEAVVMDAQQRIEHNAAQPMDVDGPGISTEHLETRKPEQVIQVEDVEPSVAPKRKKKRRGPPGIPASQIVGDDGIHPPSKASHLSRESSPETTLASAAAASSPTQRARPRSTQHSTSGSSSESDAPLSTLVARRSVSNSKPKRTPPRVPRGFSRTSHSVQDTNNIEKTLTEDSAADTPQTLLTGSKDVDMQQASDLIMQSALSASPVSMLEPQASSSGHRIPPHSYGTREEGGLEVSKANKPMALEDGEVTPITPATMSGDVDPLQFGPLAGSSVFEQNNVADGGADQDIPRPPSPSVQRNTLFNDSMTVLAFVRGTSRGRSVSLSFELDIRQAAMVKNWAQRHNTTDDGTAEYRCLSLACHPYAECSSILPDLPSDSINASKLFDKEPLRWPLRAHPHVTFKDCHDLGNVLPVTPLSIDCNNLLDVSLRAHEGLNAFEITGIYGDTADYVFVLHFHPPTSHQLEELEKCRAGDSAWKQFLVSLTVVHVPQTSTFVNLQAGIAYEPPPHGH</sequence>
<gene>
    <name evidence="1" type="ORF">BDY19DRAFT_991723</name>
</gene>
<organism evidence="1 2">
    <name type="scientific">Irpex rosettiformis</name>
    <dbReference type="NCBI Taxonomy" id="378272"/>
    <lineage>
        <taxon>Eukaryota</taxon>
        <taxon>Fungi</taxon>
        <taxon>Dikarya</taxon>
        <taxon>Basidiomycota</taxon>
        <taxon>Agaricomycotina</taxon>
        <taxon>Agaricomycetes</taxon>
        <taxon>Polyporales</taxon>
        <taxon>Irpicaceae</taxon>
        <taxon>Irpex</taxon>
    </lineage>
</organism>
<accession>A0ACB8UA88</accession>
<keyword evidence="2" id="KW-1185">Reference proteome</keyword>
<proteinExistence type="predicted"/>
<comment type="caution">
    <text evidence="1">The sequence shown here is derived from an EMBL/GenBank/DDBJ whole genome shotgun (WGS) entry which is preliminary data.</text>
</comment>
<evidence type="ECO:0000313" key="2">
    <source>
        <dbReference type="Proteomes" id="UP001055072"/>
    </source>
</evidence>
<name>A0ACB8UA88_9APHY</name>
<reference evidence="1" key="1">
    <citation type="journal article" date="2021" name="Environ. Microbiol.">
        <title>Gene family expansions and transcriptome signatures uncover fungal adaptations to wood decay.</title>
        <authorList>
            <person name="Hage H."/>
            <person name="Miyauchi S."/>
            <person name="Viragh M."/>
            <person name="Drula E."/>
            <person name="Min B."/>
            <person name="Chaduli D."/>
            <person name="Navarro D."/>
            <person name="Favel A."/>
            <person name="Norest M."/>
            <person name="Lesage-Meessen L."/>
            <person name="Balint B."/>
            <person name="Merenyi Z."/>
            <person name="de Eugenio L."/>
            <person name="Morin E."/>
            <person name="Martinez A.T."/>
            <person name="Baldrian P."/>
            <person name="Stursova M."/>
            <person name="Martinez M.J."/>
            <person name="Novotny C."/>
            <person name="Magnuson J.K."/>
            <person name="Spatafora J.W."/>
            <person name="Maurice S."/>
            <person name="Pangilinan J."/>
            <person name="Andreopoulos W."/>
            <person name="LaButti K."/>
            <person name="Hundley H."/>
            <person name="Na H."/>
            <person name="Kuo A."/>
            <person name="Barry K."/>
            <person name="Lipzen A."/>
            <person name="Henrissat B."/>
            <person name="Riley R."/>
            <person name="Ahrendt S."/>
            <person name="Nagy L.G."/>
            <person name="Grigoriev I.V."/>
            <person name="Martin F."/>
            <person name="Rosso M.N."/>
        </authorList>
    </citation>
    <scope>NUCLEOTIDE SEQUENCE</scope>
    <source>
        <strain evidence="1">CBS 384.51</strain>
    </source>
</reference>
<evidence type="ECO:0000313" key="1">
    <source>
        <dbReference type="EMBL" id="KAI0091148.1"/>
    </source>
</evidence>